<dbReference type="InterPro" id="IPR014825">
    <property type="entry name" value="DNA_alkylation"/>
</dbReference>
<sequence length="227" mass="26170">MSAFKRIVLENLQERLPSLGDRKVAFGAQAYMKEIAPFIGIRAPERRKVAKELAKKLSPPTSDELGQTARALWKLPEREYHYLACDLIEIFIDSADKDFLADHIEFLISHKSWWDTVDLLGSDAVSPLTMKYPSVTLMRKWSNSSNMWLNRAAIQHQRGRKSETDIPLLLEFLDYHSDQSEFFIAKAIGWALRDLSRVNNLEVKKFLKEHPELDKVAVREALKLGFN</sequence>
<reference evidence="1" key="1">
    <citation type="submission" date="2020-05" db="EMBL/GenBank/DDBJ databases">
        <authorList>
            <person name="Chiriac C."/>
            <person name="Salcher M."/>
            <person name="Ghai R."/>
            <person name="Kavagutti S V."/>
        </authorList>
    </citation>
    <scope>NUCLEOTIDE SEQUENCE</scope>
</reference>
<dbReference type="InterPro" id="IPR016024">
    <property type="entry name" value="ARM-type_fold"/>
</dbReference>
<proteinExistence type="predicted"/>
<dbReference type="EMBL" id="CAESAG010000061">
    <property type="protein sequence ID" value="CAB4335538.1"/>
    <property type="molecule type" value="Genomic_DNA"/>
</dbReference>
<dbReference type="PANTHER" id="PTHR34070">
    <property type="entry name" value="ARMADILLO-TYPE FOLD"/>
    <property type="match status" value="1"/>
</dbReference>
<dbReference type="Pfam" id="PF08713">
    <property type="entry name" value="DNA_alkylation"/>
    <property type="match status" value="1"/>
</dbReference>
<protein>
    <submittedName>
        <fullName evidence="1">Unannotated protein</fullName>
    </submittedName>
</protein>
<evidence type="ECO:0000313" key="1">
    <source>
        <dbReference type="EMBL" id="CAB4335538.1"/>
    </source>
</evidence>
<dbReference type="SUPFAM" id="SSF48371">
    <property type="entry name" value="ARM repeat"/>
    <property type="match status" value="1"/>
</dbReference>
<accession>A0A6J5Z2H6</accession>
<organism evidence="1">
    <name type="scientific">freshwater metagenome</name>
    <dbReference type="NCBI Taxonomy" id="449393"/>
    <lineage>
        <taxon>unclassified sequences</taxon>
        <taxon>metagenomes</taxon>
        <taxon>ecological metagenomes</taxon>
    </lineage>
</organism>
<dbReference type="Gene3D" id="1.25.10.90">
    <property type="match status" value="1"/>
</dbReference>
<dbReference type="AlphaFoldDB" id="A0A6J5Z2H6"/>
<gene>
    <name evidence="1" type="ORF">UFOPK4080_00518</name>
</gene>
<name>A0A6J5Z2H6_9ZZZZ</name>
<dbReference type="PANTHER" id="PTHR34070:SF1">
    <property type="entry name" value="DNA ALKYLATION REPAIR PROTEIN"/>
    <property type="match status" value="1"/>
</dbReference>